<keyword evidence="8 10" id="KW-0594">Phospholipid biosynthesis</keyword>
<evidence type="ECO:0000256" key="6">
    <source>
        <dbReference type="ARBA" id="ARBA00023098"/>
    </source>
</evidence>
<dbReference type="GO" id="GO:0005886">
    <property type="term" value="C:plasma membrane"/>
    <property type="evidence" value="ECO:0007669"/>
    <property type="project" value="UniProtKB-SubCell"/>
</dbReference>
<keyword evidence="6 10" id="KW-0443">Lipid metabolism</keyword>
<comment type="similarity">
    <text evidence="10">Belongs to the PlsY family.</text>
</comment>
<dbReference type="PANTHER" id="PTHR30309:SF0">
    <property type="entry name" value="GLYCEROL-3-PHOSPHATE ACYLTRANSFERASE-RELATED"/>
    <property type="match status" value="1"/>
</dbReference>
<evidence type="ECO:0000256" key="1">
    <source>
        <dbReference type="ARBA" id="ARBA00022475"/>
    </source>
</evidence>
<keyword evidence="2 10" id="KW-0444">Lipid biosynthesis</keyword>
<evidence type="ECO:0000313" key="12">
    <source>
        <dbReference type="Proteomes" id="UP000662904"/>
    </source>
</evidence>
<organism evidence="11 12">
    <name type="scientific">Koleobacter methoxysyntrophicus</name>
    <dbReference type="NCBI Taxonomy" id="2751313"/>
    <lineage>
        <taxon>Bacteria</taxon>
        <taxon>Bacillati</taxon>
        <taxon>Bacillota</taxon>
        <taxon>Clostridia</taxon>
        <taxon>Koleobacterales</taxon>
        <taxon>Koleobacteraceae</taxon>
        <taxon>Koleobacter</taxon>
    </lineage>
</organism>
<evidence type="ECO:0000256" key="5">
    <source>
        <dbReference type="ARBA" id="ARBA00022989"/>
    </source>
</evidence>
<feature type="transmembrane region" description="Helical" evidence="10">
    <location>
        <begin position="110"/>
        <end position="135"/>
    </location>
</feature>
<evidence type="ECO:0000256" key="4">
    <source>
        <dbReference type="ARBA" id="ARBA00022692"/>
    </source>
</evidence>
<dbReference type="AlphaFoldDB" id="A0A8A0RIU0"/>
<protein>
    <recommendedName>
        <fullName evidence="10">Glycerol-3-phosphate acyltransferase</fullName>
    </recommendedName>
    <alternativeName>
        <fullName evidence="10">Acyl-PO4 G3P acyltransferase</fullName>
    </alternativeName>
    <alternativeName>
        <fullName evidence="10">Acyl-phosphate--glycerol-3-phosphate acyltransferase</fullName>
    </alternativeName>
    <alternativeName>
        <fullName evidence="10">G3P acyltransferase</fullName>
        <shortName evidence="10">GPAT</shortName>
        <ecNumber evidence="10">2.3.1.275</ecNumber>
    </alternativeName>
    <alternativeName>
        <fullName evidence="10">Lysophosphatidic acid synthase</fullName>
        <shortName evidence="10">LPA synthase</shortName>
    </alternativeName>
</protein>
<proteinExistence type="inferred from homology"/>
<comment type="function">
    <text evidence="10">Catalyzes the transfer of an acyl group from acyl-phosphate (acyl-PO(4)) to glycerol-3-phosphate (G3P) to form lysophosphatidic acid (LPA). This enzyme utilizes acyl-phosphate as fatty acyl donor, but not acyl-CoA or acyl-ACP.</text>
</comment>
<feature type="transmembrane region" description="Helical" evidence="10">
    <location>
        <begin position="48"/>
        <end position="72"/>
    </location>
</feature>
<feature type="transmembrane region" description="Helical" evidence="10">
    <location>
        <begin position="147"/>
        <end position="175"/>
    </location>
</feature>
<keyword evidence="12" id="KW-1185">Reference proteome</keyword>
<keyword evidence="5 10" id="KW-1133">Transmembrane helix</keyword>
<keyword evidence="11" id="KW-0012">Acyltransferase</keyword>
<dbReference type="KEGG" id="kme:H0A61_00525"/>
<dbReference type="Pfam" id="PF02660">
    <property type="entry name" value="G3P_acyltransf"/>
    <property type="match status" value="1"/>
</dbReference>
<dbReference type="PANTHER" id="PTHR30309">
    <property type="entry name" value="INNER MEMBRANE PROTEIN YGIH"/>
    <property type="match status" value="1"/>
</dbReference>
<dbReference type="InterPro" id="IPR003811">
    <property type="entry name" value="G3P_acylTferase_PlsY"/>
</dbReference>
<evidence type="ECO:0000256" key="9">
    <source>
        <dbReference type="ARBA" id="ARBA00023264"/>
    </source>
</evidence>
<sequence>MKAMMFLVLSYILGSIPSAFVVTKIITGRDIRKIGSGNVGTMNTLRHVGLIPGIMTFLIDFSKGALATWAALSSTQSYFIVYASALFVMIGHNWPLLLRFKGGKGLAATAGSLAVINIKICVIVYTVIGITSLLLKNTDRASIIGFLVYPFLLFLIYNNFQIFVIGLVHFSLVFIRHYPGLKKGKMLIT</sequence>
<evidence type="ECO:0000256" key="2">
    <source>
        <dbReference type="ARBA" id="ARBA00022516"/>
    </source>
</evidence>
<dbReference type="Proteomes" id="UP000662904">
    <property type="component" value="Chromosome"/>
</dbReference>
<dbReference type="HAMAP" id="MF_01043">
    <property type="entry name" value="PlsY"/>
    <property type="match status" value="1"/>
</dbReference>
<evidence type="ECO:0000313" key="11">
    <source>
        <dbReference type="EMBL" id="QSQ08205.1"/>
    </source>
</evidence>
<dbReference type="EC" id="2.3.1.275" evidence="10"/>
<keyword evidence="9 10" id="KW-1208">Phospholipid metabolism</keyword>
<feature type="transmembrane region" description="Helical" evidence="10">
    <location>
        <begin position="78"/>
        <end position="98"/>
    </location>
</feature>
<evidence type="ECO:0000256" key="3">
    <source>
        <dbReference type="ARBA" id="ARBA00022679"/>
    </source>
</evidence>
<dbReference type="SMART" id="SM01207">
    <property type="entry name" value="G3P_acyltransf"/>
    <property type="match status" value="1"/>
</dbReference>
<comment type="catalytic activity">
    <reaction evidence="10">
        <text>an acyl phosphate + sn-glycerol 3-phosphate = a 1-acyl-sn-glycero-3-phosphate + phosphate</text>
        <dbReference type="Rhea" id="RHEA:34075"/>
        <dbReference type="ChEBI" id="CHEBI:43474"/>
        <dbReference type="ChEBI" id="CHEBI:57597"/>
        <dbReference type="ChEBI" id="CHEBI:57970"/>
        <dbReference type="ChEBI" id="CHEBI:59918"/>
        <dbReference type="EC" id="2.3.1.275"/>
    </reaction>
</comment>
<dbReference type="RefSeq" id="WP_206708436.1">
    <property type="nucleotide sequence ID" value="NZ_CP059066.1"/>
</dbReference>
<name>A0A8A0RIU0_9FIRM</name>
<accession>A0A8A0RIU0</accession>
<evidence type="ECO:0000256" key="8">
    <source>
        <dbReference type="ARBA" id="ARBA00023209"/>
    </source>
</evidence>
<feature type="transmembrane region" description="Helical" evidence="10">
    <location>
        <begin position="6"/>
        <end position="27"/>
    </location>
</feature>
<comment type="subcellular location">
    <subcellularLocation>
        <location evidence="10">Cell membrane</location>
        <topology evidence="10">Multi-pass membrane protein</topology>
    </subcellularLocation>
</comment>
<dbReference type="GO" id="GO:0008654">
    <property type="term" value="P:phospholipid biosynthetic process"/>
    <property type="evidence" value="ECO:0007669"/>
    <property type="project" value="UniProtKB-UniRule"/>
</dbReference>
<evidence type="ECO:0000256" key="10">
    <source>
        <dbReference type="HAMAP-Rule" id="MF_01043"/>
    </source>
</evidence>
<keyword evidence="7 10" id="KW-0472">Membrane</keyword>
<dbReference type="GO" id="GO:0043772">
    <property type="term" value="F:acyl-phosphate glycerol-3-phosphate acyltransferase activity"/>
    <property type="evidence" value="ECO:0007669"/>
    <property type="project" value="UniProtKB-UniRule"/>
</dbReference>
<dbReference type="UniPathway" id="UPA00085"/>
<comment type="subunit">
    <text evidence="10">Probably interacts with PlsX.</text>
</comment>
<keyword evidence="3 10" id="KW-0808">Transferase</keyword>
<gene>
    <name evidence="11" type="primary">plsY_2</name>
    <name evidence="10" type="synonym">plsY</name>
    <name evidence="11" type="ORF">H0A61_00525</name>
</gene>
<comment type="pathway">
    <text evidence="10">Lipid metabolism; phospholipid metabolism.</text>
</comment>
<evidence type="ECO:0000256" key="7">
    <source>
        <dbReference type="ARBA" id="ARBA00023136"/>
    </source>
</evidence>
<keyword evidence="1 10" id="KW-1003">Cell membrane</keyword>
<dbReference type="EMBL" id="CP059066">
    <property type="protein sequence ID" value="QSQ08205.1"/>
    <property type="molecule type" value="Genomic_DNA"/>
</dbReference>
<reference evidence="11" key="1">
    <citation type="submission" date="2020-07" db="EMBL/GenBank/DDBJ databases">
        <title>Koleobacter methoxysyntrophicus gen. nov., sp. nov., a novel anaerobic bacterium isolated from deep subsurface oil field and proposal of Koleobacterales ord. nov. in the phylum Firmicutes.</title>
        <authorList>
            <person name="Sakamoto S."/>
            <person name="Tamaki H."/>
        </authorList>
    </citation>
    <scope>NUCLEOTIDE SEQUENCE</scope>
    <source>
        <strain evidence="11">NRmbB1</strain>
    </source>
</reference>
<keyword evidence="4 10" id="KW-0812">Transmembrane</keyword>